<dbReference type="EMBL" id="CP046391">
    <property type="protein sequence ID" value="QJC27202.1"/>
    <property type="molecule type" value="Genomic_DNA"/>
</dbReference>
<evidence type="ECO:0000313" key="2">
    <source>
        <dbReference type="Proteomes" id="UP000500930"/>
    </source>
</evidence>
<protein>
    <recommendedName>
        <fullName evidence="3">NADH:ubiquinone oxidoreductase</fullName>
    </recommendedName>
</protein>
<dbReference type="RefSeq" id="WP_169192858.1">
    <property type="nucleotide sequence ID" value="NZ_CP046391.1"/>
</dbReference>
<evidence type="ECO:0008006" key="3">
    <source>
        <dbReference type="Google" id="ProtNLM"/>
    </source>
</evidence>
<accession>A0A858PX97</accession>
<organism evidence="1 2">
    <name type="scientific">Anaplasma platys</name>
    <dbReference type="NCBI Taxonomy" id="949"/>
    <lineage>
        <taxon>Bacteria</taxon>
        <taxon>Pseudomonadati</taxon>
        <taxon>Pseudomonadota</taxon>
        <taxon>Alphaproteobacteria</taxon>
        <taxon>Rickettsiales</taxon>
        <taxon>Anaplasmataceae</taxon>
        <taxon>Anaplasma</taxon>
    </lineage>
</organism>
<name>A0A858PX97_9RICK</name>
<proteinExistence type="predicted"/>
<evidence type="ECO:0000313" key="1">
    <source>
        <dbReference type="EMBL" id="QJC27202.1"/>
    </source>
</evidence>
<dbReference type="Pfam" id="PF05071">
    <property type="entry name" value="NDUFA12"/>
    <property type="match status" value="1"/>
</dbReference>
<dbReference type="AlphaFoldDB" id="A0A858PX97"/>
<dbReference type="InterPro" id="IPR007763">
    <property type="entry name" value="NDUFA12"/>
</dbReference>
<gene>
    <name evidence="1" type="ORF">ANPL_00400</name>
</gene>
<dbReference type="Proteomes" id="UP000500930">
    <property type="component" value="Chromosome"/>
</dbReference>
<reference evidence="1 2" key="1">
    <citation type="journal article" date="2020" name="Pathogens">
        <title>First Whole Genome Sequence of Anaplasma platys, an Obligate Intracellular Rickettsial Pathogen of Dogs.</title>
        <authorList>
            <person name="Llanes A."/>
            <person name="Rajeev S."/>
        </authorList>
    </citation>
    <scope>NUCLEOTIDE SEQUENCE [LARGE SCALE GENOMIC DNA]</scope>
    <source>
        <strain evidence="1 2">S3</strain>
    </source>
</reference>
<keyword evidence="2" id="KW-1185">Reference proteome</keyword>
<dbReference type="KEGG" id="aplt:ANPL_00400"/>
<sequence>MGVRAFLLRKLGAFLKTRRASCLYRDYLGNAYYSKVVNGKERRWVVCGDKVDPSMIPASCHLWLHYTSDELLPSSKETHLPNCTGTERAYHPHKR</sequence>
<dbReference type="GO" id="GO:0045271">
    <property type="term" value="C:respiratory chain complex I"/>
    <property type="evidence" value="ECO:0007669"/>
    <property type="project" value="InterPro"/>
</dbReference>